<evidence type="ECO:0000256" key="1">
    <source>
        <dbReference type="SAM" id="MobiDB-lite"/>
    </source>
</evidence>
<evidence type="ECO:0000313" key="3">
    <source>
        <dbReference type="Proteomes" id="UP000324222"/>
    </source>
</evidence>
<name>A0A5B7J8Q3_PORTR</name>
<proteinExistence type="predicted"/>
<dbReference type="Proteomes" id="UP000324222">
    <property type="component" value="Unassembled WGS sequence"/>
</dbReference>
<dbReference type="AlphaFoldDB" id="A0A5B7J8Q3"/>
<feature type="region of interest" description="Disordered" evidence="1">
    <location>
        <begin position="1"/>
        <end position="32"/>
    </location>
</feature>
<accession>A0A5B7J8Q3</accession>
<organism evidence="2 3">
    <name type="scientific">Portunus trituberculatus</name>
    <name type="common">Swimming crab</name>
    <name type="synonym">Neptunus trituberculatus</name>
    <dbReference type="NCBI Taxonomy" id="210409"/>
    <lineage>
        <taxon>Eukaryota</taxon>
        <taxon>Metazoa</taxon>
        <taxon>Ecdysozoa</taxon>
        <taxon>Arthropoda</taxon>
        <taxon>Crustacea</taxon>
        <taxon>Multicrustacea</taxon>
        <taxon>Malacostraca</taxon>
        <taxon>Eumalacostraca</taxon>
        <taxon>Eucarida</taxon>
        <taxon>Decapoda</taxon>
        <taxon>Pleocyemata</taxon>
        <taxon>Brachyura</taxon>
        <taxon>Eubrachyura</taxon>
        <taxon>Portunoidea</taxon>
        <taxon>Portunidae</taxon>
        <taxon>Portuninae</taxon>
        <taxon>Portunus</taxon>
    </lineage>
</organism>
<protein>
    <submittedName>
        <fullName evidence="2">Uncharacterized protein</fullName>
    </submittedName>
</protein>
<keyword evidence="3" id="KW-1185">Reference proteome</keyword>
<gene>
    <name evidence="2" type="ORF">E2C01_084797</name>
</gene>
<feature type="compositionally biased region" description="Polar residues" evidence="1">
    <location>
        <begin position="1"/>
        <end position="23"/>
    </location>
</feature>
<dbReference type="EMBL" id="VSRR010082346">
    <property type="protein sequence ID" value="MPC89837.1"/>
    <property type="molecule type" value="Genomic_DNA"/>
</dbReference>
<sequence length="88" mass="9542">MCHVDGTNTLESGTAVGQGSMPSLASHEERQPSAMSLCCEHLPSILTAWAQTQHLKSKQAQRLSTHVGKREPGNVVTHKGIQGRLLWV</sequence>
<reference evidence="2 3" key="1">
    <citation type="submission" date="2019-05" db="EMBL/GenBank/DDBJ databases">
        <title>Another draft genome of Portunus trituberculatus and its Hox gene families provides insights of decapod evolution.</title>
        <authorList>
            <person name="Jeong J.-H."/>
            <person name="Song I."/>
            <person name="Kim S."/>
            <person name="Choi T."/>
            <person name="Kim D."/>
            <person name="Ryu S."/>
            <person name="Kim W."/>
        </authorList>
    </citation>
    <scope>NUCLEOTIDE SEQUENCE [LARGE SCALE GENOMIC DNA]</scope>
    <source>
        <tissue evidence="2">Muscle</tissue>
    </source>
</reference>
<comment type="caution">
    <text evidence="2">The sequence shown here is derived from an EMBL/GenBank/DDBJ whole genome shotgun (WGS) entry which is preliminary data.</text>
</comment>
<evidence type="ECO:0000313" key="2">
    <source>
        <dbReference type="EMBL" id="MPC89837.1"/>
    </source>
</evidence>